<dbReference type="Proteomes" id="UP000005940">
    <property type="component" value="Chromosome"/>
</dbReference>
<dbReference type="Gene3D" id="3.90.1530.10">
    <property type="entry name" value="Conserved hypothetical protein from pyrococcus furiosus pfu- 392566-001, ParB domain"/>
    <property type="match status" value="1"/>
</dbReference>
<evidence type="ECO:0000259" key="2">
    <source>
        <dbReference type="SMART" id="SM00470"/>
    </source>
</evidence>
<dbReference type="RefSeq" id="WP_006351023.1">
    <property type="nucleotide sequence ID" value="NZ_CP029159.1"/>
</dbReference>
<feature type="compositionally biased region" description="Basic and acidic residues" evidence="1">
    <location>
        <begin position="1"/>
        <end position="10"/>
    </location>
</feature>
<name>I2MTA7_STRT9</name>
<dbReference type="SMART" id="SM00470">
    <property type="entry name" value="ParB"/>
    <property type="match status" value="1"/>
</dbReference>
<organism evidence="3 4">
    <name type="scientific">Streptomyces tsukubensis (strain DSM 42081 / NBRC 108919 / NRRL 18488 / 9993)</name>
    <dbReference type="NCBI Taxonomy" id="1114943"/>
    <lineage>
        <taxon>Bacteria</taxon>
        <taxon>Bacillati</taxon>
        <taxon>Actinomycetota</taxon>
        <taxon>Actinomycetes</taxon>
        <taxon>Kitasatosporales</taxon>
        <taxon>Streptomycetaceae</taxon>
        <taxon>Streptomyces</taxon>
    </lineage>
</organism>
<protein>
    <submittedName>
        <fullName evidence="3">Transcriptional regulator</fullName>
    </submittedName>
</protein>
<evidence type="ECO:0000313" key="4">
    <source>
        <dbReference type="Proteomes" id="UP000005940"/>
    </source>
</evidence>
<dbReference type="SUPFAM" id="SSF110849">
    <property type="entry name" value="ParB/Sulfiredoxin"/>
    <property type="match status" value="1"/>
</dbReference>
<feature type="region of interest" description="Disordered" evidence="1">
    <location>
        <begin position="1"/>
        <end position="33"/>
    </location>
</feature>
<proteinExistence type="predicted"/>
<feature type="region of interest" description="Disordered" evidence="1">
    <location>
        <begin position="238"/>
        <end position="276"/>
    </location>
</feature>
<reference evidence="3 4" key="1">
    <citation type="journal article" date="2012" name="J. Bacteriol.">
        <title>Draft genome of Streptomyces tsukubaensis NRRL 18488, the producer of the clinically important immunosuppressant tacrolimus (FK506).</title>
        <authorList>
            <person name="Barreiro C."/>
            <person name="Prieto C."/>
            <person name="Sola-Landa A."/>
            <person name="Solera E."/>
            <person name="Martinez-Castro M."/>
            <person name="Perez-Redondo R."/>
            <person name="Garcia-Estrada C."/>
            <person name="Aparicio J.F."/>
            <person name="Fernandez-Martinez L.T."/>
            <person name="Santos-Aberturas J."/>
            <person name="Salehi-Najafabadi Z."/>
            <person name="Rodriguez-Garcia A."/>
            <person name="Tauch A."/>
            <person name="Martin J.F."/>
        </authorList>
    </citation>
    <scope>NUCLEOTIDE SEQUENCE [LARGE SCALE GENOMIC DNA]</scope>
    <source>
        <strain evidence="4">DSM 42081 / NBRC 108919 / NRRL 18488 / 9993</strain>
    </source>
</reference>
<feature type="domain" description="ParB-like N-terminal" evidence="2">
    <location>
        <begin position="34"/>
        <end position="118"/>
    </location>
</feature>
<accession>I2MTA7</accession>
<dbReference type="AlphaFoldDB" id="I2MTA7"/>
<sequence>MITRDSESDRAPAGPATGPGDTVGGTTDPSGESVELPLSLLQFGDSPRLTGQDTKYTEQLAESDAPLPPIVVNRRSMQVVDGVHRVLAAILRGRKTIGAVLVDVSREDAFLLAVRSNTRHGLPLSQADRRAAAARLISSHPQMSDRMIARVSGLGAKSVAGIRRSTAAATQLNARVGKDGKIRPVDRAAGRRRAAEVIARNPEASLREVARLAGISPATAGDVRKRLLVGDSVVGEPPRAAVTAPEPVERPLPEPRQGAAREPRERPTSLLEPLLHDPAVRGAERGRRLLRLLQLNVMGVHKWFELADAVPPHCDALVIALARQNADTWREIARTLDEQVLPAARLGPGHGNRAAPAS</sequence>
<keyword evidence="4" id="KW-1185">Reference proteome</keyword>
<feature type="compositionally biased region" description="Basic and acidic residues" evidence="1">
    <location>
        <begin position="247"/>
        <end position="267"/>
    </location>
</feature>
<dbReference type="InterPro" id="IPR003115">
    <property type="entry name" value="ParB_N"/>
</dbReference>
<dbReference type="EMBL" id="CP029159">
    <property type="protein sequence ID" value="QKM71215.1"/>
    <property type="molecule type" value="Genomic_DNA"/>
</dbReference>
<evidence type="ECO:0000313" key="3">
    <source>
        <dbReference type="EMBL" id="QKM71215.1"/>
    </source>
</evidence>
<dbReference type="InterPro" id="IPR036086">
    <property type="entry name" value="ParB/Sulfiredoxin_sf"/>
</dbReference>
<gene>
    <name evidence="3" type="ORF">STSU_032995</name>
</gene>
<evidence type="ECO:0000256" key="1">
    <source>
        <dbReference type="SAM" id="MobiDB-lite"/>
    </source>
</evidence>
<feature type="compositionally biased region" description="Low complexity" evidence="1">
    <location>
        <begin position="11"/>
        <end position="29"/>
    </location>
</feature>